<reference evidence="9 10" key="1">
    <citation type="submission" date="2019-10" db="EMBL/GenBank/DDBJ databases">
        <title>Cognatihalovulum marinum gen. nov. sp. nov., a new member of the family Rhodobacteraceae isolated from deep seawater of the Northwest Indian Ocean.</title>
        <authorList>
            <person name="Ruan C."/>
            <person name="Wang J."/>
            <person name="Zheng X."/>
            <person name="Song L."/>
            <person name="Zhu Y."/>
            <person name="Huang Y."/>
            <person name="Lu Z."/>
            <person name="Du W."/>
            <person name="Huang L."/>
            <person name="Dai X."/>
        </authorList>
    </citation>
    <scope>NUCLEOTIDE SEQUENCE [LARGE SCALE GENOMIC DNA]</scope>
    <source>
        <strain evidence="9 10">2CG4</strain>
    </source>
</reference>
<dbReference type="RefSeq" id="WP_154444181.1">
    <property type="nucleotide sequence ID" value="NZ_WIND01000001.1"/>
</dbReference>
<dbReference type="Proteomes" id="UP000474957">
    <property type="component" value="Unassembled WGS sequence"/>
</dbReference>
<evidence type="ECO:0000256" key="2">
    <source>
        <dbReference type="ARBA" id="ARBA00022475"/>
    </source>
</evidence>
<feature type="transmembrane region" description="Helical" evidence="8">
    <location>
        <begin position="388"/>
        <end position="410"/>
    </location>
</feature>
<organism evidence="9 10">
    <name type="scientific">Halovulum marinum</name>
    <dbReference type="NCBI Taxonomy" id="2662447"/>
    <lineage>
        <taxon>Bacteria</taxon>
        <taxon>Pseudomonadati</taxon>
        <taxon>Pseudomonadota</taxon>
        <taxon>Alphaproteobacteria</taxon>
        <taxon>Rhodobacterales</taxon>
        <taxon>Paracoccaceae</taxon>
        <taxon>Halovulum</taxon>
    </lineage>
</organism>
<evidence type="ECO:0000256" key="8">
    <source>
        <dbReference type="SAM" id="Phobius"/>
    </source>
</evidence>
<proteinExistence type="inferred from homology"/>
<comment type="caution">
    <text evidence="9">The sequence shown here is derived from an EMBL/GenBank/DDBJ whole genome shotgun (WGS) entry which is preliminary data.</text>
</comment>
<feature type="transmembrane region" description="Helical" evidence="8">
    <location>
        <begin position="189"/>
        <end position="209"/>
    </location>
</feature>
<comment type="similarity">
    <text evidence="7">Belongs to the glycosyltransferase 87 family.</text>
</comment>
<dbReference type="GO" id="GO:0016758">
    <property type="term" value="F:hexosyltransferase activity"/>
    <property type="evidence" value="ECO:0007669"/>
    <property type="project" value="InterPro"/>
</dbReference>
<feature type="transmembrane region" description="Helical" evidence="8">
    <location>
        <begin position="142"/>
        <end position="161"/>
    </location>
</feature>
<keyword evidence="4 8" id="KW-0812">Transmembrane</keyword>
<feature type="transmembrane region" description="Helical" evidence="8">
    <location>
        <begin position="167"/>
        <end position="182"/>
    </location>
</feature>
<evidence type="ECO:0000313" key="10">
    <source>
        <dbReference type="Proteomes" id="UP000474957"/>
    </source>
</evidence>
<dbReference type="EMBL" id="WIND01000001">
    <property type="protein sequence ID" value="MSU88276.1"/>
    <property type="molecule type" value="Genomic_DNA"/>
</dbReference>
<protein>
    <submittedName>
        <fullName evidence="9">DUF2029 domain-containing protein</fullName>
    </submittedName>
</protein>
<evidence type="ECO:0000313" key="9">
    <source>
        <dbReference type="EMBL" id="MSU88276.1"/>
    </source>
</evidence>
<evidence type="ECO:0000256" key="3">
    <source>
        <dbReference type="ARBA" id="ARBA00022679"/>
    </source>
</evidence>
<evidence type="ECO:0000256" key="4">
    <source>
        <dbReference type="ARBA" id="ARBA00022692"/>
    </source>
</evidence>
<feature type="transmembrane region" description="Helical" evidence="8">
    <location>
        <begin position="362"/>
        <end position="382"/>
    </location>
</feature>
<evidence type="ECO:0000256" key="6">
    <source>
        <dbReference type="ARBA" id="ARBA00023136"/>
    </source>
</evidence>
<feature type="transmembrane region" description="Helical" evidence="8">
    <location>
        <begin position="323"/>
        <end position="350"/>
    </location>
</feature>
<keyword evidence="3" id="KW-0808">Transferase</keyword>
<keyword evidence="2" id="KW-1003">Cell membrane</keyword>
<feature type="transmembrane region" description="Helical" evidence="8">
    <location>
        <begin position="215"/>
        <end position="238"/>
    </location>
</feature>
<gene>
    <name evidence="9" type="ORF">GE300_01430</name>
</gene>
<evidence type="ECO:0000256" key="7">
    <source>
        <dbReference type="ARBA" id="ARBA00024033"/>
    </source>
</evidence>
<keyword evidence="5 8" id="KW-1133">Transmembrane helix</keyword>
<keyword evidence="6 8" id="KW-0472">Membrane</keyword>
<dbReference type="AlphaFoldDB" id="A0A6L5YV26"/>
<dbReference type="InterPro" id="IPR018584">
    <property type="entry name" value="GT87"/>
</dbReference>
<keyword evidence="10" id="KW-1185">Reference proteome</keyword>
<accession>A0A6L5YV26</accession>
<comment type="subcellular location">
    <subcellularLocation>
        <location evidence="1">Cell membrane</location>
        <topology evidence="1">Multi-pass membrane protein</topology>
    </subcellularLocation>
</comment>
<name>A0A6L5YV26_9RHOB</name>
<feature type="transmembrane region" description="Helical" evidence="8">
    <location>
        <begin position="291"/>
        <end position="311"/>
    </location>
</feature>
<evidence type="ECO:0000256" key="1">
    <source>
        <dbReference type="ARBA" id="ARBA00004651"/>
    </source>
</evidence>
<sequence length="420" mass="43323">MATALALGPADRRADLALCLGLAVAFAVWIQAAYGGRISADLASLYIAARLVDAGQWADVYWQGTGGASAGWLAEAQAAGETVRAHTFLYPPLWPQALAPVAAALSPERFAALFLGLNTAAHLGSALLAWRLFDRPGPLWPWIATAAGMVPLTVIGGSAFFYNQPQPLLGVAILAGLWLAVTDRPHRAALLFALAASVKIYPVLFAAIFVLRGQWAALATAAAAGAALLAASLAAGGLDANLAYAALLAELQGKISVAMNNLGLPGVLAHLQALLTGEALPRANFVPGRGWIRAADLAVLAAGVALLALAGRGQPPAWWRQGAVPALFLLVSLAVPLAWTHYFTPALCLLPGLYVLLPARRATLVAAAVLVPHSTAFFAGIAKPAASAGIYPLAGFPALALLGVVFALAARRRQRPTAPE</sequence>
<feature type="transmembrane region" description="Helical" evidence="8">
    <location>
        <begin position="110"/>
        <end position="130"/>
    </location>
</feature>
<dbReference type="GO" id="GO:0005886">
    <property type="term" value="C:plasma membrane"/>
    <property type="evidence" value="ECO:0007669"/>
    <property type="project" value="UniProtKB-SubCell"/>
</dbReference>
<evidence type="ECO:0000256" key="5">
    <source>
        <dbReference type="ARBA" id="ARBA00022989"/>
    </source>
</evidence>
<dbReference type="Pfam" id="PF09594">
    <property type="entry name" value="GT87"/>
    <property type="match status" value="1"/>
</dbReference>